<proteinExistence type="predicted"/>
<reference evidence="1" key="5">
    <citation type="journal article" date="2021" name="G3 (Bethesda)">
        <title>Aegilops tauschii genome assembly Aet v5.0 features greater sequence contiguity and improved annotation.</title>
        <authorList>
            <person name="Wang L."/>
            <person name="Zhu T."/>
            <person name="Rodriguez J.C."/>
            <person name="Deal K.R."/>
            <person name="Dubcovsky J."/>
            <person name="McGuire P.E."/>
            <person name="Lux T."/>
            <person name="Spannagl M."/>
            <person name="Mayer K.F.X."/>
            <person name="Baldrich P."/>
            <person name="Meyers B.C."/>
            <person name="Huo N."/>
            <person name="Gu Y.Q."/>
            <person name="Zhou H."/>
            <person name="Devos K.M."/>
            <person name="Bennetzen J.L."/>
            <person name="Unver T."/>
            <person name="Budak H."/>
            <person name="Gulick P.J."/>
            <person name="Galiba G."/>
            <person name="Kalapos B."/>
            <person name="Nelson D.R."/>
            <person name="Li P."/>
            <person name="You F.M."/>
            <person name="Luo M.C."/>
            <person name="Dvorak J."/>
        </authorList>
    </citation>
    <scope>NUCLEOTIDE SEQUENCE [LARGE SCALE GENOMIC DNA]</scope>
    <source>
        <strain evidence="1">cv. AL8/78</strain>
    </source>
</reference>
<reference evidence="2" key="2">
    <citation type="journal article" date="2017" name="Nat. Plants">
        <title>The Aegilops tauschii genome reveals multiple impacts of transposons.</title>
        <authorList>
            <person name="Zhao G."/>
            <person name="Zou C."/>
            <person name="Li K."/>
            <person name="Wang K."/>
            <person name="Li T."/>
            <person name="Gao L."/>
            <person name="Zhang X."/>
            <person name="Wang H."/>
            <person name="Yang Z."/>
            <person name="Liu X."/>
            <person name="Jiang W."/>
            <person name="Mao L."/>
            <person name="Kong X."/>
            <person name="Jiao Y."/>
            <person name="Jia J."/>
        </authorList>
    </citation>
    <scope>NUCLEOTIDE SEQUENCE [LARGE SCALE GENOMIC DNA]</scope>
    <source>
        <strain evidence="2">cv. AL8/78</strain>
    </source>
</reference>
<evidence type="ECO:0000313" key="2">
    <source>
        <dbReference type="Proteomes" id="UP000015105"/>
    </source>
</evidence>
<dbReference type="Gramene" id="AET3Gv20969100.7">
    <property type="protein sequence ID" value="AET3Gv20969100.7"/>
    <property type="gene ID" value="AET3Gv20969100"/>
</dbReference>
<sequence length="66" mass="7420">MSFYVDFFHLCCPNSKEASCSGVLVEWIRVILSSYSCCSFDHRQNSPHSGSGCIIAESWMISIVRP</sequence>
<organism evidence="1 2">
    <name type="scientific">Aegilops tauschii subsp. strangulata</name>
    <name type="common">Goatgrass</name>
    <dbReference type="NCBI Taxonomy" id="200361"/>
    <lineage>
        <taxon>Eukaryota</taxon>
        <taxon>Viridiplantae</taxon>
        <taxon>Streptophyta</taxon>
        <taxon>Embryophyta</taxon>
        <taxon>Tracheophyta</taxon>
        <taxon>Spermatophyta</taxon>
        <taxon>Magnoliopsida</taxon>
        <taxon>Liliopsida</taxon>
        <taxon>Poales</taxon>
        <taxon>Poaceae</taxon>
        <taxon>BOP clade</taxon>
        <taxon>Pooideae</taxon>
        <taxon>Triticodae</taxon>
        <taxon>Triticeae</taxon>
        <taxon>Triticinae</taxon>
        <taxon>Aegilops</taxon>
    </lineage>
</organism>
<dbReference type="EnsemblPlants" id="AET3Gv20969100.7">
    <property type="protein sequence ID" value="AET3Gv20969100.7"/>
    <property type="gene ID" value="AET3Gv20969100"/>
</dbReference>
<keyword evidence="2" id="KW-1185">Reference proteome</keyword>
<reference evidence="1" key="3">
    <citation type="journal article" date="2017" name="Nature">
        <title>Genome sequence of the progenitor of the wheat D genome Aegilops tauschii.</title>
        <authorList>
            <person name="Luo M.C."/>
            <person name="Gu Y.Q."/>
            <person name="Puiu D."/>
            <person name="Wang H."/>
            <person name="Twardziok S.O."/>
            <person name="Deal K.R."/>
            <person name="Huo N."/>
            <person name="Zhu T."/>
            <person name="Wang L."/>
            <person name="Wang Y."/>
            <person name="McGuire P.E."/>
            <person name="Liu S."/>
            <person name="Long H."/>
            <person name="Ramasamy R.K."/>
            <person name="Rodriguez J.C."/>
            <person name="Van S.L."/>
            <person name="Yuan L."/>
            <person name="Wang Z."/>
            <person name="Xia Z."/>
            <person name="Xiao L."/>
            <person name="Anderson O.D."/>
            <person name="Ouyang S."/>
            <person name="Liang Y."/>
            <person name="Zimin A.V."/>
            <person name="Pertea G."/>
            <person name="Qi P."/>
            <person name="Bennetzen J.L."/>
            <person name="Dai X."/>
            <person name="Dawson M.W."/>
            <person name="Muller H.G."/>
            <person name="Kugler K."/>
            <person name="Rivarola-Duarte L."/>
            <person name="Spannagl M."/>
            <person name="Mayer K.F.X."/>
            <person name="Lu F.H."/>
            <person name="Bevan M.W."/>
            <person name="Leroy P."/>
            <person name="Li P."/>
            <person name="You F.M."/>
            <person name="Sun Q."/>
            <person name="Liu Z."/>
            <person name="Lyons E."/>
            <person name="Wicker T."/>
            <person name="Salzberg S.L."/>
            <person name="Devos K.M."/>
            <person name="Dvorak J."/>
        </authorList>
    </citation>
    <scope>NUCLEOTIDE SEQUENCE [LARGE SCALE GENOMIC DNA]</scope>
    <source>
        <strain evidence="1">cv. AL8/78</strain>
    </source>
</reference>
<protein>
    <submittedName>
        <fullName evidence="1">Uncharacterized protein</fullName>
    </submittedName>
</protein>
<dbReference type="AlphaFoldDB" id="A0A453GD85"/>
<evidence type="ECO:0000313" key="1">
    <source>
        <dbReference type="EnsemblPlants" id="AET3Gv20969100.7"/>
    </source>
</evidence>
<name>A0A453GD85_AEGTS</name>
<reference evidence="2" key="1">
    <citation type="journal article" date="2014" name="Science">
        <title>Ancient hybridizations among the ancestral genomes of bread wheat.</title>
        <authorList>
            <consortium name="International Wheat Genome Sequencing Consortium,"/>
            <person name="Marcussen T."/>
            <person name="Sandve S.R."/>
            <person name="Heier L."/>
            <person name="Spannagl M."/>
            <person name="Pfeifer M."/>
            <person name="Jakobsen K.S."/>
            <person name="Wulff B.B."/>
            <person name="Steuernagel B."/>
            <person name="Mayer K.F."/>
            <person name="Olsen O.A."/>
        </authorList>
    </citation>
    <scope>NUCLEOTIDE SEQUENCE [LARGE SCALE GENOMIC DNA]</scope>
    <source>
        <strain evidence="2">cv. AL8/78</strain>
    </source>
</reference>
<dbReference type="Proteomes" id="UP000015105">
    <property type="component" value="Chromosome 3D"/>
</dbReference>
<reference evidence="1" key="4">
    <citation type="submission" date="2019-03" db="UniProtKB">
        <authorList>
            <consortium name="EnsemblPlants"/>
        </authorList>
    </citation>
    <scope>IDENTIFICATION</scope>
</reference>
<accession>A0A453GD85</accession>